<dbReference type="InParanoid" id="K1S6S9"/>
<reference evidence="1" key="1">
    <citation type="journal article" date="2012" name="Nature">
        <title>The oyster genome reveals stress adaptation and complexity of shell formation.</title>
        <authorList>
            <person name="Zhang G."/>
            <person name="Fang X."/>
            <person name="Guo X."/>
            <person name="Li L."/>
            <person name="Luo R."/>
            <person name="Xu F."/>
            <person name="Yang P."/>
            <person name="Zhang L."/>
            <person name="Wang X."/>
            <person name="Qi H."/>
            <person name="Xiong Z."/>
            <person name="Que H."/>
            <person name="Xie Y."/>
            <person name="Holland P.W."/>
            <person name="Paps J."/>
            <person name="Zhu Y."/>
            <person name="Wu F."/>
            <person name="Chen Y."/>
            <person name="Wang J."/>
            <person name="Peng C."/>
            <person name="Meng J."/>
            <person name="Yang L."/>
            <person name="Liu J."/>
            <person name="Wen B."/>
            <person name="Zhang N."/>
            <person name="Huang Z."/>
            <person name="Zhu Q."/>
            <person name="Feng Y."/>
            <person name="Mount A."/>
            <person name="Hedgecock D."/>
            <person name="Xu Z."/>
            <person name="Liu Y."/>
            <person name="Domazet-Loso T."/>
            <person name="Du Y."/>
            <person name="Sun X."/>
            <person name="Zhang S."/>
            <person name="Liu B."/>
            <person name="Cheng P."/>
            <person name="Jiang X."/>
            <person name="Li J."/>
            <person name="Fan D."/>
            <person name="Wang W."/>
            <person name="Fu W."/>
            <person name="Wang T."/>
            <person name="Wang B."/>
            <person name="Zhang J."/>
            <person name="Peng Z."/>
            <person name="Li Y."/>
            <person name="Li N."/>
            <person name="Wang J."/>
            <person name="Chen M."/>
            <person name="He Y."/>
            <person name="Tan F."/>
            <person name="Song X."/>
            <person name="Zheng Q."/>
            <person name="Huang R."/>
            <person name="Yang H."/>
            <person name="Du X."/>
            <person name="Chen L."/>
            <person name="Yang M."/>
            <person name="Gaffney P.M."/>
            <person name="Wang S."/>
            <person name="Luo L."/>
            <person name="She Z."/>
            <person name="Ming Y."/>
            <person name="Huang W."/>
            <person name="Zhang S."/>
            <person name="Huang B."/>
            <person name="Zhang Y."/>
            <person name="Qu T."/>
            <person name="Ni P."/>
            <person name="Miao G."/>
            <person name="Wang J."/>
            <person name="Wang Q."/>
            <person name="Steinberg C.E."/>
            <person name="Wang H."/>
            <person name="Li N."/>
            <person name="Qian L."/>
            <person name="Zhang G."/>
            <person name="Li Y."/>
            <person name="Yang H."/>
            <person name="Liu X."/>
            <person name="Wang J."/>
            <person name="Yin Y."/>
            <person name="Wang J."/>
        </authorList>
    </citation>
    <scope>NUCLEOTIDE SEQUENCE [LARGE SCALE GENOMIC DNA]</scope>
    <source>
        <strain evidence="1">05x7-T-G4-1.051#20</strain>
    </source>
</reference>
<gene>
    <name evidence="1" type="ORF">CGI_10012928</name>
</gene>
<dbReference type="EMBL" id="JH817839">
    <property type="protein sequence ID" value="EKC43131.1"/>
    <property type="molecule type" value="Genomic_DNA"/>
</dbReference>
<accession>K1S6S9</accession>
<dbReference type="HOGENOM" id="CLU_1645371_0_0_1"/>
<protein>
    <submittedName>
        <fullName evidence="1">Uncharacterized protein</fullName>
    </submittedName>
</protein>
<organism evidence="1">
    <name type="scientific">Magallana gigas</name>
    <name type="common">Pacific oyster</name>
    <name type="synonym">Crassostrea gigas</name>
    <dbReference type="NCBI Taxonomy" id="29159"/>
    <lineage>
        <taxon>Eukaryota</taxon>
        <taxon>Metazoa</taxon>
        <taxon>Spiralia</taxon>
        <taxon>Lophotrochozoa</taxon>
        <taxon>Mollusca</taxon>
        <taxon>Bivalvia</taxon>
        <taxon>Autobranchia</taxon>
        <taxon>Pteriomorphia</taxon>
        <taxon>Ostreida</taxon>
        <taxon>Ostreoidea</taxon>
        <taxon>Ostreidae</taxon>
        <taxon>Magallana</taxon>
    </lineage>
</organism>
<dbReference type="AlphaFoldDB" id="K1S6S9"/>
<name>K1S6S9_MAGGI</name>
<evidence type="ECO:0000313" key="1">
    <source>
        <dbReference type="EMBL" id="EKC43131.1"/>
    </source>
</evidence>
<proteinExistence type="predicted"/>
<sequence length="161" mass="18926">MDYVLRDSLYNMRQCYLNEVDMFKAFQILYRLHVMCQKSLGVVYAFSIFSVVITSVFPQPATTILCERRCESSTPNLGRLKLLWHRMSKRIGKDDMSFAAFVQSLIAASERYSRLEPVGNYLITMIDRYQDCVKACEHQHSKRAEERTADSYIRKQICTYY</sequence>